<proteinExistence type="predicted"/>
<comment type="caution">
    <text evidence="1">The sequence shown here is derived from an EMBL/GenBank/DDBJ whole genome shotgun (WGS) entry which is preliminary data.</text>
</comment>
<dbReference type="EMBL" id="JAHRIQ010040956">
    <property type="protein sequence ID" value="MEQ2234729.1"/>
    <property type="molecule type" value="Genomic_DNA"/>
</dbReference>
<dbReference type="Proteomes" id="UP001482620">
    <property type="component" value="Unassembled WGS sequence"/>
</dbReference>
<protein>
    <submittedName>
        <fullName evidence="1">Uncharacterized protein</fullName>
    </submittedName>
</protein>
<accession>A0ABV0TPL2</accession>
<organism evidence="1 2">
    <name type="scientific">Ilyodon furcidens</name>
    <name type="common">goldbreast splitfin</name>
    <dbReference type="NCBI Taxonomy" id="33524"/>
    <lineage>
        <taxon>Eukaryota</taxon>
        <taxon>Metazoa</taxon>
        <taxon>Chordata</taxon>
        <taxon>Craniata</taxon>
        <taxon>Vertebrata</taxon>
        <taxon>Euteleostomi</taxon>
        <taxon>Actinopterygii</taxon>
        <taxon>Neopterygii</taxon>
        <taxon>Teleostei</taxon>
        <taxon>Neoteleostei</taxon>
        <taxon>Acanthomorphata</taxon>
        <taxon>Ovalentaria</taxon>
        <taxon>Atherinomorphae</taxon>
        <taxon>Cyprinodontiformes</taxon>
        <taxon>Goodeidae</taxon>
        <taxon>Ilyodon</taxon>
    </lineage>
</organism>
<keyword evidence="2" id="KW-1185">Reference proteome</keyword>
<sequence>MLPSKIIHLVPPLPQVQVRQDYLDHSPDMLPEFPSIFLLLPPGGSPNHPLGEFLVLQHSIIFHNKLVKPFLFPEGISACGSKQLEK</sequence>
<name>A0ABV0TPL2_9TELE</name>
<gene>
    <name evidence="1" type="ORF">ILYODFUR_034438</name>
</gene>
<reference evidence="1 2" key="1">
    <citation type="submission" date="2021-06" db="EMBL/GenBank/DDBJ databases">
        <authorList>
            <person name="Palmer J.M."/>
        </authorList>
    </citation>
    <scope>NUCLEOTIDE SEQUENCE [LARGE SCALE GENOMIC DNA]</scope>
    <source>
        <strain evidence="2">if_2019</strain>
        <tissue evidence="1">Muscle</tissue>
    </source>
</reference>
<evidence type="ECO:0000313" key="2">
    <source>
        <dbReference type="Proteomes" id="UP001482620"/>
    </source>
</evidence>
<evidence type="ECO:0000313" key="1">
    <source>
        <dbReference type="EMBL" id="MEQ2234729.1"/>
    </source>
</evidence>